<accession>A0A243S957</accession>
<dbReference type="Pfam" id="PF00578">
    <property type="entry name" value="AhpC-TSA"/>
    <property type="match status" value="1"/>
</dbReference>
<feature type="region of interest" description="Disordered" evidence="1">
    <location>
        <begin position="28"/>
        <end position="55"/>
    </location>
</feature>
<comment type="caution">
    <text evidence="4">The sequence shown here is derived from an EMBL/GenBank/DDBJ whole genome shotgun (WGS) entry which is preliminary data.</text>
</comment>
<dbReference type="PROSITE" id="PS51352">
    <property type="entry name" value="THIOREDOXIN_2"/>
    <property type="match status" value="1"/>
</dbReference>
<dbReference type="AlphaFoldDB" id="A0A243S957"/>
<proteinExistence type="predicted"/>
<feature type="compositionally biased region" description="Low complexity" evidence="1">
    <location>
        <begin position="28"/>
        <end position="48"/>
    </location>
</feature>
<feature type="signal peptide" evidence="2">
    <location>
        <begin position="1"/>
        <end position="17"/>
    </location>
</feature>
<gene>
    <name evidence="4" type="ORF">CA983_07260</name>
</gene>
<name>A0A243S957_9ACTN</name>
<reference evidence="4 5" key="1">
    <citation type="submission" date="2017-05" db="EMBL/GenBank/DDBJ databases">
        <title>Biotechnological potential of actinobacteria isolated from South African environments.</title>
        <authorList>
            <person name="Le Roes-Hill M."/>
            <person name="Prins A."/>
            <person name="Durrell K.A."/>
        </authorList>
    </citation>
    <scope>NUCLEOTIDE SEQUENCE [LARGE SCALE GENOMIC DNA]</scope>
    <source>
        <strain evidence="4 5">HMC13</strain>
    </source>
</reference>
<dbReference type="GO" id="GO:0016209">
    <property type="term" value="F:antioxidant activity"/>
    <property type="evidence" value="ECO:0007669"/>
    <property type="project" value="InterPro"/>
</dbReference>
<dbReference type="InterPro" id="IPR000866">
    <property type="entry name" value="AhpC/TSA"/>
</dbReference>
<feature type="chain" id="PRO_5039167697" description="Thioredoxin domain-containing protein" evidence="2">
    <location>
        <begin position="18"/>
        <end position="191"/>
    </location>
</feature>
<evidence type="ECO:0000256" key="2">
    <source>
        <dbReference type="SAM" id="SignalP"/>
    </source>
</evidence>
<dbReference type="InterPro" id="IPR013766">
    <property type="entry name" value="Thioredoxin_domain"/>
</dbReference>
<dbReference type="InterPro" id="IPR017937">
    <property type="entry name" value="Thioredoxin_CS"/>
</dbReference>
<feature type="domain" description="Thioredoxin" evidence="3">
    <location>
        <begin position="54"/>
        <end position="191"/>
    </location>
</feature>
<dbReference type="PANTHER" id="PTHR42852">
    <property type="entry name" value="THIOL:DISULFIDE INTERCHANGE PROTEIN DSBE"/>
    <property type="match status" value="1"/>
</dbReference>
<dbReference type="GO" id="GO:0016491">
    <property type="term" value="F:oxidoreductase activity"/>
    <property type="evidence" value="ECO:0007669"/>
    <property type="project" value="InterPro"/>
</dbReference>
<sequence length="191" mass="19707">MRARLLFPSLLAVIALALVGCGTQDNNTSSSGTAAASSPSASGSSTAAQDGSGTSAVPQALRFTGTTVDAKPFDSATLAGKPTVLWFWAPWCPTCKAQGPETARVAAEFEGKAHVIGVAGLDKEQAMKDFVTDTKVGAFPNLSDEAGEIWKKFEITQQSVYVVLDKDGKTVFTGSLPAGKGLADKLNPLVG</sequence>
<dbReference type="SUPFAM" id="SSF52833">
    <property type="entry name" value="Thioredoxin-like"/>
    <property type="match status" value="1"/>
</dbReference>
<dbReference type="PROSITE" id="PS51257">
    <property type="entry name" value="PROKAR_LIPOPROTEIN"/>
    <property type="match status" value="1"/>
</dbReference>
<dbReference type="InterPro" id="IPR036249">
    <property type="entry name" value="Thioredoxin-like_sf"/>
</dbReference>
<evidence type="ECO:0000313" key="4">
    <source>
        <dbReference type="EMBL" id="OUD03886.1"/>
    </source>
</evidence>
<dbReference type="RefSeq" id="WP_086600043.1">
    <property type="nucleotide sequence ID" value="NZ_NGFN01000027.1"/>
</dbReference>
<dbReference type="Gene3D" id="3.40.30.10">
    <property type="entry name" value="Glutaredoxin"/>
    <property type="match status" value="1"/>
</dbReference>
<evidence type="ECO:0000256" key="1">
    <source>
        <dbReference type="SAM" id="MobiDB-lite"/>
    </source>
</evidence>
<dbReference type="PANTHER" id="PTHR42852:SF17">
    <property type="entry name" value="THIOREDOXIN-LIKE PROTEIN HI_1115"/>
    <property type="match status" value="1"/>
</dbReference>
<dbReference type="InterPro" id="IPR050553">
    <property type="entry name" value="Thioredoxin_ResA/DsbE_sf"/>
</dbReference>
<evidence type="ECO:0000259" key="3">
    <source>
        <dbReference type="PROSITE" id="PS51352"/>
    </source>
</evidence>
<keyword evidence="5" id="KW-1185">Reference proteome</keyword>
<dbReference type="EMBL" id="NGFN01000027">
    <property type="protein sequence ID" value="OUD03886.1"/>
    <property type="molecule type" value="Genomic_DNA"/>
</dbReference>
<dbReference type="PROSITE" id="PS00194">
    <property type="entry name" value="THIOREDOXIN_1"/>
    <property type="match status" value="1"/>
</dbReference>
<protein>
    <recommendedName>
        <fullName evidence="3">Thioredoxin domain-containing protein</fullName>
    </recommendedName>
</protein>
<dbReference type="Proteomes" id="UP000195105">
    <property type="component" value="Unassembled WGS sequence"/>
</dbReference>
<evidence type="ECO:0000313" key="5">
    <source>
        <dbReference type="Proteomes" id="UP000195105"/>
    </source>
</evidence>
<keyword evidence="2" id="KW-0732">Signal</keyword>
<organism evidence="4 5">
    <name type="scientific">Streptomyces swartbergensis</name>
    <dbReference type="NCBI Taxonomy" id="487165"/>
    <lineage>
        <taxon>Bacteria</taxon>
        <taxon>Bacillati</taxon>
        <taxon>Actinomycetota</taxon>
        <taxon>Actinomycetes</taxon>
        <taxon>Kitasatosporales</taxon>
        <taxon>Streptomycetaceae</taxon>
        <taxon>Streptomyces</taxon>
    </lineage>
</organism>